<evidence type="ECO:0000256" key="1">
    <source>
        <dbReference type="SAM" id="MobiDB-lite"/>
    </source>
</evidence>
<sequence>MPVVSNTHVRPKPSHMHSLIDCSFPKDFCGYVCHKRCKSPEAQPKAPHPVRPTSSVSSQLREKFSISRLISRTQHEPSSSIKNPWWKKKSSK</sequence>
<proteinExistence type="predicted"/>
<feature type="region of interest" description="Disordered" evidence="1">
    <location>
        <begin position="40"/>
        <end position="92"/>
    </location>
</feature>
<evidence type="ECO:0000313" key="3">
    <source>
        <dbReference type="Proteomes" id="UP000242381"/>
    </source>
</evidence>
<gene>
    <name evidence="2" type="ORF">BCV71DRAFT_175094</name>
</gene>
<organism evidence="2 3">
    <name type="scientific">Rhizopus microsporus</name>
    <dbReference type="NCBI Taxonomy" id="58291"/>
    <lineage>
        <taxon>Eukaryota</taxon>
        <taxon>Fungi</taxon>
        <taxon>Fungi incertae sedis</taxon>
        <taxon>Mucoromycota</taxon>
        <taxon>Mucoromycotina</taxon>
        <taxon>Mucoromycetes</taxon>
        <taxon>Mucorales</taxon>
        <taxon>Mucorineae</taxon>
        <taxon>Rhizopodaceae</taxon>
        <taxon>Rhizopus</taxon>
    </lineage>
</organism>
<evidence type="ECO:0000313" key="2">
    <source>
        <dbReference type="EMBL" id="ORE20730.1"/>
    </source>
</evidence>
<dbReference type="OMA" id="PKPSHMH"/>
<dbReference type="EMBL" id="KV921289">
    <property type="protein sequence ID" value="ORE20730.1"/>
    <property type="molecule type" value="Genomic_DNA"/>
</dbReference>
<reference evidence="2 3" key="1">
    <citation type="journal article" date="2016" name="Proc. Natl. Acad. Sci. U.S.A.">
        <title>Lipid metabolic changes in an early divergent fungus govern the establishment of a mutualistic symbiosis with endobacteria.</title>
        <authorList>
            <person name="Lastovetsky O.A."/>
            <person name="Gaspar M.L."/>
            <person name="Mondo S.J."/>
            <person name="LaButti K.M."/>
            <person name="Sandor L."/>
            <person name="Grigoriev I.V."/>
            <person name="Henry S.A."/>
            <person name="Pawlowska T.E."/>
        </authorList>
    </citation>
    <scope>NUCLEOTIDE SEQUENCE [LARGE SCALE GENOMIC DNA]</scope>
    <source>
        <strain evidence="2 3">ATCC 11559</strain>
    </source>
</reference>
<protein>
    <submittedName>
        <fullName evidence="2">Uncharacterized protein</fullName>
    </submittedName>
</protein>
<dbReference type="VEuPathDB" id="FungiDB:BCV72DRAFT_208357"/>
<dbReference type="AlphaFoldDB" id="A0A1X0S8U4"/>
<accession>A0A1X0S8U4</accession>
<dbReference type="Proteomes" id="UP000242381">
    <property type="component" value="Unassembled WGS sequence"/>
</dbReference>
<feature type="compositionally biased region" description="Polar residues" evidence="1">
    <location>
        <begin position="68"/>
        <end position="82"/>
    </location>
</feature>
<name>A0A1X0S8U4_RHIZD</name>